<accession>A0ABT4WVI3</accession>
<name>A0ABT4WVI3_PSEFR</name>
<organism evidence="1 2">
    <name type="scientific">Pseudomonas fragi</name>
    <dbReference type="NCBI Taxonomy" id="296"/>
    <lineage>
        <taxon>Bacteria</taxon>
        <taxon>Pseudomonadati</taxon>
        <taxon>Pseudomonadota</taxon>
        <taxon>Gammaproteobacteria</taxon>
        <taxon>Pseudomonadales</taxon>
        <taxon>Pseudomonadaceae</taxon>
        <taxon>Pseudomonas</taxon>
    </lineage>
</organism>
<keyword evidence="2" id="KW-1185">Reference proteome</keyword>
<reference evidence="1 2" key="1">
    <citation type="submission" date="2023-01" db="EMBL/GenBank/DDBJ databases">
        <title>Effects of deletion of Siderophore biosynthase gene in Pseudomonas fragi on quorum sensing and spoliage ability.</title>
        <authorList>
            <person name="Cui F."/>
            <person name="Wang D."/>
            <person name="Liu J."/>
            <person name="Wang Q."/>
            <person name="Li T."/>
            <person name="Li J."/>
        </authorList>
    </citation>
    <scope>NUCLEOTIDE SEQUENCE [LARGE SCALE GENOMIC DNA]</scope>
    <source>
        <strain evidence="1 2">MS-10</strain>
    </source>
</reference>
<dbReference type="Proteomes" id="UP001212337">
    <property type="component" value="Unassembled WGS sequence"/>
</dbReference>
<dbReference type="EMBL" id="JAQJVI010000034">
    <property type="protein sequence ID" value="MDA7024024.1"/>
    <property type="molecule type" value="Genomic_DNA"/>
</dbReference>
<gene>
    <name evidence="1" type="ORF">PI499_19355</name>
</gene>
<proteinExistence type="predicted"/>
<protein>
    <submittedName>
        <fullName evidence="1">Uncharacterized protein</fullName>
    </submittedName>
</protein>
<sequence>MIGIPKTGTLEHGFISANVTSGYQFTTTDGRPARLAIIDDQGNVVESGDAVAREAWNVCIAVIKNFKIGQGHIVVHSAPPGLAKRKVPKPNRL</sequence>
<comment type="caution">
    <text evidence="1">The sequence shown here is derived from an EMBL/GenBank/DDBJ whole genome shotgun (WGS) entry which is preliminary data.</text>
</comment>
<dbReference type="RefSeq" id="WP_271351054.1">
    <property type="nucleotide sequence ID" value="NZ_JAQJVI010000034.1"/>
</dbReference>
<evidence type="ECO:0000313" key="1">
    <source>
        <dbReference type="EMBL" id="MDA7024024.1"/>
    </source>
</evidence>
<evidence type="ECO:0000313" key="2">
    <source>
        <dbReference type="Proteomes" id="UP001212337"/>
    </source>
</evidence>